<protein>
    <recommendedName>
        <fullName evidence="4">Ada DNA repair metal-binding domain-containing protein</fullName>
    </recommendedName>
</protein>
<evidence type="ECO:0000313" key="5">
    <source>
        <dbReference type="EMBL" id="GLH70153.1"/>
    </source>
</evidence>
<feature type="region of interest" description="Disordered" evidence="2">
    <location>
        <begin position="20"/>
        <end position="71"/>
    </location>
</feature>
<evidence type="ECO:0000259" key="4">
    <source>
        <dbReference type="Pfam" id="PF02805"/>
    </source>
</evidence>
<comment type="caution">
    <text evidence="5">The sequence shown here is derived from an EMBL/GenBank/DDBJ whole genome shotgun (WGS) entry which is preliminary data.</text>
</comment>
<name>A0ABQ5Q6P4_9BACT</name>
<dbReference type="SUPFAM" id="SSF57884">
    <property type="entry name" value="Ada DNA repair protein, N-terminal domain (N-Ada 10)"/>
    <property type="match status" value="1"/>
</dbReference>
<feature type="compositionally biased region" description="Basic and acidic residues" evidence="2">
    <location>
        <begin position="28"/>
        <end position="43"/>
    </location>
</feature>
<sequence length="122" mass="12584">MKRLLFTLFLASSVLAVAQAPAAPPQTKAEKKAAKKAEKKAAQEAKAAPATAAKPAPATRPAPAAKAVPSASAIVANKDSKTFHRADCTFVAKMKPANRVAFANAAEAARAGYKPCKVCKPE</sequence>
<organism evidence="5 6">
    <name type="scientific">Geothrix rubra</name>
    <dbReference type="NCBI Taxonomy" id="2927977"/>
    <lineage>
        <taxon>Bacteria</taxon>
        <taxon>Pseudomonadati</taxon>
        <taxon>Acidobacteriota</taxon>
        <taxon>Holophagae</taxon>
        <taxon>Holophagales</taxon>
        <taxon>Holophagaceae</taxon>
        <taxon>Geothrix</taxon>
    </lineage>
</organism>
<keyword evidence="6" id="KW-1185">Reference proteome</keyword>
<dbReference type="InterPro" id="IPR035451">
    <property type="entry name" value="Ada-like_dom_sf"/>
</dbReference>
<proteinExistence type="predicted"/>
<keyword evidence="3" id="KW-0732">Signal</keyword>
<accession>A0ABQ5Q6P4</accession>
<dbReference type="RefSeq" id="WP_285724596.1">
    <property type="nucleotide sequence ID" value="NZ_BSDD01000003.1"/>
</dbReference>
<dbReference type="Proteomes" id="UP001165089">
    <property type="component" value="Unassembled WGS sequence"/>
</dbReference>
<feature type="domain" description="Ada DNA repair metal-binding" evidence="4">
    <location>
        <begin position="72"/>
        <end position="122"/>
    </location>
</feature>
<gene>
    <name evidence="5" type="ORF">GETHPA_16860</name>
</gene>
<feature type="chain" id="PRO_5045402051" description="Ada DNA repair metal-binding domain-containing protein" evidence="3">
    <location>
        <begin position="23"/>
        <end position="122"/>
    </location>
</feature>
<dbReference type="Gene3D" id="3.40.10.10">
    <property type="entry name" value="DNA Methylphosphotriester Repair Domain"/>
    <property type="match status" value="1"/>
</dbReference>
<dbReference type="EMBL" id="BSDD01000003">
    <property type="protein sequence ID" value="GLH70153.1"/>
    <property type="molecule type" value="Genomic_DNA"/>
</dbReference>
<feature type="signal peptide" evidence="3">
    <location>
        <begin position="1"/>
        <end position="22"/>
    </location>
</feature>
<evidence type="ECO:0000256" key="3">
    <source>
        <dbReference type="SAM" id="SignalP"/>
    </source>
</evidence>
<keyword evidence="1" id="KW-0010">Activator</keyword>
<feature type="compositionally biased region" description="Low complexity" evidence="2">
    <location>
        <begin position="44"/>
        <end position="71"/>
    </location>
</feature>
<evidence type="ECO:0000256" key="1">
    <source>
        <dbReference type="ARBA" id="ARBA00023159"/>
    </source>
</evidence>
<dbReference type="InterPro" id="IPR004026">
    <property type="entry name" value="Ada_DNA_repair_Zn-bd"/>
</dbReference>
<evidence type="ECO:0000256" key="2">
    <source>
        <dbReference type="SAM" id="MobiDB-lite"/>
    </source>
</evidence>
<dbReference type="Pfam" id="PF02805">
    <property type="entry name" value="Ada_Zn_binding"/>
    <property type="match status" value="1"/>
</dbReference>
<evidence type="ECO:0000313" key="6">
    <source>
        <dbReference type="Proteomes" id="UP001165089"/>
    </source>
</evidence>
<reference evidence="5 6" key="1">
    <citation type="journal article" date="2023" name="Antonie Van Leeuwenhoek">
        <title>Mesoterricola silvestris gen. nov., sp. nov., Mesoterricola sediminis sp. nov., Geothrix oryzae sp. nov., Geothrix edaphica sp. nov., Geothrix rubra sp. nov., and Geothrix limicola sp. nov., six novel members of Acidobacteriota isolated from soils.</title>
        <authorList>
            <person name="Itoh H."/>
            <person name="Sugisawa Y."/>
            <person name="Mise K."/>
            <person name="Xu Z."/>
            <person name="Kuniyasu M."/>
            <person name="Ushijima N."/>
            <person name="Kawano K."/>
            <person name="Kobayashi E."/>
            <person name="Shiratori Y."/>
            <person name="Masuda Y."/>
            <person name="Senoo K."/>
        </authorList>
    </citation>
    <scope>NUCLEOTIDE SEQUENCE [LARGE SCALE GENOMIC DNA]</scope>
    <source>
        <strain evidence="5 6">Red803</strain>
    </source>
</reference>